<evidence type="ECO:0000256" key="5">
    <source>
        <dbReference type="RuleBase" id="RU004404"/>
    </source>
</evidence>
<dbReference type="CDD" id="cd06782">
    <property type="entry name" value="cpPDZ_CPP-like"/>
    <property type="match status" value="1"/>
</dbReference>
<dbReference type="InterPro" id="IPR005151">
    <property type="entry name" value="Tail-specific_protease"/>
</dbReference>
<feature type="domain" description="PDZ" evidence="6">
    <location>
        <begin position="256"/>
        <end position="330"/>
    </location>
</feature>
<dbReference type="PROSITE" id="PS50106">
    <property type="entry name" value="PDZ"/>
    <property type="match status" value="1"/>
</dbReference>
<dbReference type="PANTHER" id="PTHR32060">
    <property type="entry name" value="TAIL-SPECIFIC PROTEASE"/>
    <property type="match status" value="1"/>
</dbReference>
<dbReference type="GO" id="GO:0004175">
    <property type="term" value="F:endopeptidase activity"/>
    <property type="evidence" value="ECO:0007669"/>
    <property type="project" value="TreeGrafter"/>
</dbReference>
<dbReference type="InterPro" id="IPR020992">
    <property type="entry name" value="Tail_Prtase_C"/>
</dbReference>
<dbReference type="FunFam" id="3.90.226.10:FF:000090">
    <property type="entry name" value="Tail-specific protease"/>
    <property type="match status" value="1"/>
</dbReference>
<keyword evidence="3 5" id="KW-0378">Hydrolase</keyword>
<dbReference type="SUPFAM" id="SSF52096">
    <property type="entry name" value="ClpP/crotonase"/>
    <property type="match status" value="1"/>
</dbReference>
<protein>
    <submittedName>
        <fullName evidence="7">Carboxyl-terminal processing protease</fullName>
    </submittedName>
</protein>
<dbReference type="GO" id="GO:0030288">
    <property type="term" value="C:outer membrane-bounded periplasmic space"/>
    <property type="evidence" value="ECO:0007669"/>
    <property type="project" value="TreeGrafter"/>
</dbReference>
<dbReference type="EMBL" id="SNWP01000012">
    <property type="protein sequence ID" value="TDO25699.1"/>
    <property type="molecule type" value="Genomic_DNA"/>
</dbReference>
<dbReference type="InterPro" id="IPR036034">
    <property type="entry name" value="PDZ_sf"/>
</dbReference>
<comment type="caution">
    <text evidence="7">The sequence shown here is derived from an EMBL/GenBank/DDBJ whole genome shotgun (WGS) entry which is preliminary data.</text>
</comment>
<keyword evidence="4 5" id="KW-0720">Serine protease</keyword>
<comment type="similarity">
    <text evidence="1 5">Belongs to the peptidase S41A family.</text>
</comment>
<dbReference type="NCBIfam" id="TIGR00225">
    <property type="entry name" value="prc"/>
    <property type="match status" value="1"/>
</dbReference>
<proteinExistence type="inferred from homology"/>
<evidence type="ECO:0000256" key="4">
    <source>
        <dbReference type="ARBA" id="ARBA00022825"/>
    </source>
</evidence>
<evidence type="ECO:0000313" key="7">
    <source>
        <dbReference type="EMBL" id="TDO25699.1"/>
    </source>
</evidence>
<dbReference type="Pfam" id="PF03572">
    <property type="entry name" value="Peptidase_S41"/>
    <property type="match status" value="1"/>
</dbReference>
<accession>A0A4R6IT56</accession>
<dbReference type="Proteomes" id="UP000295741">
    <property type="component" value="Unassembled WGS sequence"/>
</dbReference>
<evidence type="ECO:0000256" key="2">
    <source>
        <dbReference type="ARBA" id="ARBA00022670"/>
    </source>
</evidence>
<name>A0A4R6IT56_9BACT</name>
<gene>
    <name evidence="7" type="ORF">BC659_2622</name>
</gene>
<keyword evidence="8" id="KW-1185">Reference proteome</keyword>
<dbReference type="GO" id="GO:0006508">
    <property type="term" value="P:proteolysis"/>
    <property type="evidence" value="ECO:0007669"/>
    <property type="project" value="UniProtKB-KW"/>
</dbReference>
<dbReference type="SUPFAM" id="SSF50156">
    <property type="entry name" value="PDZ domain-like"/>
    <property type="match status" value="1"/>
</dbReference>
<evidence type="ECO:0000256" key="3">
    <source>
        <dbReference type="ARBA" id="ARBA00022801"/>
    </source>
</evidence>
<dbReference type="Pfam" id="PF11818">
    <property type="entry name" value="DUF3340"/>
    <property type="match status" value="1"/>
</dbReference>
<dbReference type="CDD" id="cd07560">
    <property type="entry name" value="Peptidase_S41_CPP"/>
    <property type="match status" value="1"/>
</dbReference>
<dbReference type="GO" id="GO:0007165">
    <property type="term" value="P:signal transduction"/>
    <property type="evidence" value="ECO:0007669"/>
    <property type="project" value="TreeGrafter"/>
</dbReference>
<dbReference type="Pfam" id="PF17804">
    <property type="entry name" value="TSP_NTD"/>
    <property type="match status" value="1"/>
</dbReference>
<dbReference type="InterPro" id="IPR004447">
    <property type="entry name" value="Peptidase_S41A"/>
</dbReference>
<dbReference type="AlphaFoldDB" id="A0A4R6IT56"/>
<keyword evidence="2 5" id="KW-0645">Protease</keyword>
<dbReference type="Gene3D" id="2.30.42.10">
    <property type="match status" value="1"/>
</dbReference>
<evidence type="ECO:0000256" key="1">
    <source>
        <dbReference type="ARBA" id="ARBA00009179"/>
    </source>
</evidence>
<dbReference type="SMART" id="SM00245">
    <property type="entry name" value="TSPc"/>
    <property type="match status" value="1"/>
</dbReference>
<dbReference type="PANTHER" id="PTHR32060:SF22">
    <property type="entry name" value="CARBOXYL-TERMINAL-PROCESSING PEPTIDASE 3, CHLOROPLASTIC"/>
    <property type="match status" value="1"/>
</dbReference>
<dbReference type="RefSeq" id="WP_246027140.1">
    <property type="nucleotide sequence ID" value="NZ_SNWP01000012.1"/>
</dbReference>
<dbReference type="Pfam" id="PF00595">
    <property type="entry name" value="PDZ"/>
    <property type="match status" value="1"/>
</dbReference>
<dbReference type="InterPro" id="IPR001478">
    <property type="entry name" value="PDZ"/>
</dbReference>
<organism evidence="7 8">
    <name type="scientific">Sediminibacterium goheungense</name>
    <dbReference type="NCBI Taxonomy" id="1086393"/>
    <lineage>
        <taxon>Bacteria</taxon>
        <taxon>Pseudomonadati</taxon>
        <taxon>Bacteroidota</taxon>
        <taxon>Chitinophagia</taxon>
        <taxon>Chitinophagales</taxon>
        <taxon>Chitinophagaceae</taxon>
        <taxon>Sediminibacterium</taxon>
    </lineage>
</organism>
<sequence>MQKIKDFMMSRKGLVVLAVVLFGGLFFAFRYTGGGTDTVLSQRQRLLSAVGSLLESQHYSPKNINNDFSKKLFQKFLDELDGDKSFFLKSDIAALQKYELTLDDEIKGAEIRFAPAVGVIYEKRLAEVSALYKDILAQPFDFTKDESTMLDGSKLPYAANEAEQKDRWRKLLKYYTLERYAELVDQREQNKDKKDFQVKTDAELEAEARGLVLKAMNKRFDRIKNTVKEEQRFNTFINSVTSLMDPHTDYFAPVEKRSFDEQMSGRFYGIGAQLTEDDFGVKIASVQPGGAAWKSGELAVNDMILKVAQGNADPVDVAGYATEDVVKLIRGNKGTEVRLTVKKSDGTIKVIAMQRDEIVLDETFARSAVVNEGGKKIGYIWLPEFYADYERENGNRCSEDVAKEIIKLKKENIQGLVMDLRNNGGGSLYEVIQMVGLFINQGPVVQVRDRDGKANVYGDQRPGTLYDGPLAVLVNELSASASEIFAGAIQDYRRGVVIGSTSTYGKGTVQKTVPFGNVVDMNSGRTDMGAVKLTFQMFYRINGGSTQLKGIEPDIVLPDSYEYLKIREKDVPNALPWDKIDKATYLTWHKDYGHDLVIQNEKDRVKENASLNLLKDNLIWLSKLNDEPASLNIIKYRELQKRIRSTVNQNNTLLKLGQELTVNPAEADKDKFFNNPDKNKGERYQAWLRSLKSDMHIGETIKVLNGLASEITKATAAVNK</sequence>
<dbReference type="SMART" id="SM00228">
    <property type="entry name" value="PDZ"/>
    <property type="match status" value="1"/>
</dbReference>
<dbReference type="InterPro" id="IPR029045">
    <property type="entry name" value="ClpP/crotonase-like_dom_sf"/>
</dbReference>
<evidence type="ECO:0000259" key="6">
    <source>
        <dbReference type="PROSITE" id="PS50106"/>
    </source>
</evidence>
<dbReference type="GO" id="GO:0008236">
    <property type="term" value="F:serine-type peptidase activity"/>
    <property type="evidence" value="ECO:0007669"/>
    <property type="project" value="UniProtKB-KW"/>
</dbReference>
<reference evidence="7 8" key="1">
    <citation type="submission" date="2019-03" db="EMBL/GenBank/DDBJ databases">
        <title>Genomic Encyclopedia of Archaeal and Bacterial Type Strains, Phase II (KMG-II): from individual species to whole genera.</title>
        <authorList>
            <person name="Goeker M."/>
        </authorList>
    </citation>
    <scope>NUCLEOTIDE SEQUENCE [LARGE SCALE GENOMIC DNA]</scope>
    <source>
        <strain evidence="7 8">DSM 28323</strain>
    </source>
</reference>
<dbReference type="InterPro" id="IPR040573">
    <property type="entry name" value="TSP_N"/>
</dbReference>
<dbReference type="Gene3D" id="3.90.226.10">
    <property type="entry name" value="2-enoyl-CoA Hydratase, Chain A, domain 1"/>
    <property type="match status" value="1"/>
</dbReference>
<evidence type="ECO:0000313" key="8">
    <source>
        <dbReference type="Proteomes" id="UP000295741"/>
    </source>
</evidence>